<accession>A0A891LWK3</accession>
<dbReference type="Proteomes" id="UP000627101">
    <property type="component" value="Segment"/>
</dbReference>
<protein>
    <submittedName>
        <fullName evidence="1">Uncharacterized protein</fullName>
    </submittedName>
</protein>
<organismHost>
    <name type="scientific">Vertebrata</name>
    <name type="common">vertebrates</name>
    <dbReference type="NCBI Taxonomy" id="7742"/>
</organismHost>
<dbReference type="Pfam" id="PF10860">
    <property type="entry name" value="DUF2661"/>
    <property type="match status" value="1"/>
</dbReference>
<evidence type="ECO:0000313" key="1">
    <source>
        <dbReference type="EMBL" id="QRM13765.1"/>
    </source>
</evidence>
<dbReference type="InterPro" id="IPR020387">
    <property type="entry name" value="AcMNPV_Orf112"/>
</dbReference>
<reference evidence="1" key="1">
    <citation type="journal article" date="2021" name="Arch. Virol.">
        <title>Characterisation of an Australian fowlpox virus carrying a near-full-length provirus of reticuloendotheliosis virus.</title>
        <authorList>
            <person name="Sarker S."/>
            <person name="Athukorala A."/>
            <person name="Bowden T.R."/>
            <person name="Boyle D.B."/>
        </authorList>
    </citation>
    <scope>NUCLEOTIDE SEQUENCE</scope>
    <source>
        <strain evidence="1">FWPV-S</strain>
    </source>
</reference>
<proteinExistence type="predicted"/>
<dbReference type="EMBL" id="MW142017">
    <property type="protein sequence ID" value="QRM13765.1"/>
    <property type="molecule type" value="Genomic_DNA"/>
</dbReference>
<sequence>MKLVYVWYHDSVFVPDSLYYPFLSNFRFNSKYRSCHVFYYINNTDNLRIPENEYNQDFIDFKTVFPEDMATLTVLPNKAQKIDFMKLSILFKGHRILNTKSDILLLDFDCHIKTIGKMIYNIEPFYCKKTKYLYVGGQNDEQDSYIENYATRIDEVGSRRLYDIFTRLDFHPGKSKTNSYVYMIYVSMIIEYFKVYHNYIFPTLCENVYLESSVDMSYSRGSTWKIDISNLDDDSLWIIKYSKPFNKAIKDEIQDCIHNKNFSVFYTIVLKELNLPFDKDIFWLNDKQRNGTLKEYVHENIKDSSGNTFISIIDRAINFQKSYIKYQI</sequence>
<organism evidence="1">
    <name type="scientific">Fowlpox virus</name>
    <name type="common">FPV</name>
    <dbReference type="NCBI Taxonomy" id="10261"/>
    <lineage>
        <taxon>Viruses</taxon>
        <taxon>Varidnaviria</taxon>
        <taxon>Bamfordvirae</taxon>
        <taxon>Nucleocytoviricota</taxon>
        <taxon>Pokkesviricetes</taxon>
        <taxon>Chitovirales</taxon>
        <taxon>Poxviridae</taxon>
        <taxon>Chordopoxvirinae</taxon>
        <taxon>Avipoxvirus</taxon>
        <taxon>Avipoxvirus fowlpox</taxon>
    </lineage>
</organism>
<name>A0A891LWK3_FOWPV</name>